<evidence type="ECO:0008006" key="3">
    <source>
        <dbReference type="Google" id="ProtNLM"/>
    </source>
</evidence>
<name>A0ABX6KPM2_CHRGL</name>
<proteinExistence type="predicted"/>
<dbReference type="EMBL" id="CP050995">
    <property type="protein sequence ID" value="QIY90535.1"/>
    <property type="molecule type" value="Genomic_DNA"/>
</dbReference>
<evidence type="ECO:0000313" key="2">
    <source>
        <dbReference type="Proteomes" id="UP000501570"/>
    </source>
</evidence>
<organism evidence="1 2">
    <name type="scientific">Chryseobacterium gallinarum</name>
    <dbReference type="NCBI Taxonomy" id="1324352"/>
    <lineage>
        <taxon>Bacteria</taxon>
        <taxon>Pseudomonadati</taxon>
        <taxon>Bacteroidota</taxon>
        <taxon>Flavobacteriia</taxon>
        <taxon>Flavobacteriales</taxon>
        <taxon>Weeksellaceae</taxon>
        <taxon>Chryseobacterium group</taxon>
        <taxon>Chryseobacterium</taxon>
    </lineage>
</organism>
<evidence type="ECO:0000313" key="1">
    <source>
        <dbReference type="EMBL" id="QIY90535.1"/>
    </source>
</evidence>
<sequence>MFIDSDGRQNVSALQRQHDSALYWKFDQNTTLYGSSWFENSYEMAGFGGNFKTMWNGGDHGGSGRLTFTGNQAASIFNYFKNGGGMSGLNFTNNYVSWWTGAPTQTSYRMGEDIYGEADLGEMHRVRLMDEDILDNANFINDRIGDFATFLEKNTRSQGGSIAFWTTPARSRSFDGINYSRFNLRYYRNNWRGNGYTGATRSVAKYLSKGAFVASVVLGAVEVGNGIADDLNDYQTKGMTNGRNTAVAAAKVTSSIVAGMYAGAAIGTLIPIPIVGTIIGAAGGALAGYVAGELVGYGVNEIYNNFEK</sequence>
<gene>
    <name evidence="1" type="ORF">FOB44_07595</name>
</gene>
<dbReference type="Proteomes" id="UP000501570">
    <property type="component" value="Chromosome"/>
</dbReference>
<dbReference type="PANTHER" id="PTHR21525">
    <property type="entry name" value="MOTILE SPERM PROTEIN"/>
    <property type="match status" value="1"/>
</dbReference>
<keyword evidence="2" id="KW-1185">Reference proteome</keyword>
<accession>A0ABX6KPM2</accession>
<protein>
    <recommendedName>
        <fullName evidence="3">Glycine zipper domain-containing protein</fullName>
    </recommendedName>
</protein>
<reference evidence="1 2" key="1">
    <citation type="submission" date="2019-09" db="EMBL/GenBank/DDBJ databases">
        <title>FDA dAtabase for Regulatory Grade micrObial Sequences (FDA-ARGOS): Supporting development and validation of Infectious Disease Dx tests.</title>
        <authorList>
            <person name="Sciortino C."/>
            <person name="Tallon L."/>
            <person name="Sadzewicz L."/>
            <person name="Vavikolanu K."/>
            <person name="Mehta A."/>
            <person name="Aluvathingal J."/>
            <person name="Nadendla S."/>
            <person name="Nandy P."/>
            <person name="Geyer C."/>
            <person name="Yan Y."/>
            <person name="Sichtig H."/>
        </authorList>
    </citation>
    <scope>NUCLEOTIDE SEQUENCE [LARGE SCALE GENOMIC DNA]</scope>
    <source>
        <strain evidence="1 2">FDAARGOS_636</strain>
    </source>
</reference>
<dbReference type="PANTHER" id="PTHR21525:SF9">
    <property type="entry name" value="CHANNEL_COLICIN DOMAIN-CONTAINING PROTEIN"/>
    <property type="match status" value="1"/>
</dbReference>
<dbReference type="RefSeq" id="WP_168238157.1">
    <property type="nucleotide sequence ID" value="NZ_CP050995.1"/>
</dbReference>